<name>A0ABS5Y7Q8_9GAMM</name>
<evidence type="ECO:0000313" key="1">
    <source>
        <dbReference type="EMBL" id="MBT9431045.1"/>
    </source>
</evidence>
<protein>
    <submittedName>
        <fullName evidence="1">Uncharacterized protein</fullName>
    </submittedName>
</protein>
<comment type="caution">
    <text evidence="1">The sequence shown here is derived from an EMBL/GenBank/DDBJ whole genome shotgun (WGS) entry which is preliminary data.</text>
</comment>
<dbReference type="Proteomes" id="UP000811282">
    <property type="component" value="Unassembled WGS sequence"/>
</dbReference>
<reference evidence="1 2" key="1">
    <citation type="journal article" date="2021" name="Genome Biol. Evol.">
        <title>The evolution of interdependence in a four-way mealybug symbiosis.</title>
        <authorList>
            <person name="Garber A.I."/>
            <person name="Kupper M."/>
            <person name="Laetsch D.R."/>
            <person name="Weldon S.R."/>
            <person name="Ladinsky M.S."/>
            <person name="Bjorkman P.J."/>
            <person name="McCutcheon J.P."/>
        </authorList>
    </citation>
    <scope>NUCLEOTIDE SEQUENCE [LARGE SCALE GENOMIC DNA]</scope>
    <source>
        <strain evidence="1">SOD</strain>
    </source>
</reference>
<keyword evidence="2" id="KW-1185">Reference proteome</keyword>
<sequence>MKIDGQRYCALATGVLLARAPSAAEKAKTLMQRVAQLCKRKVTSGLHNLAD</sequence>
<accession>A0ABS5Y7Q8</accession>
<organism evidence="1 2">
    <name type="scientific">Candidatus Sodalis endolongispinus</name>
    <dbReference type="NCBI Taxonomy" id="2812662"/>
    <lineage>
        <taxon>Bacteria</taxon>
        <taxon>Pseudomonadati</taxon>
        <taxon>Pseudomonadota</taxon>
        <taxon>Gammaproteobacteria</taxon>
        <taxon>Enterobacterales</taxon>
        <taxon>Bruguierivoracaceae</taxon>
        <taxon>Sodalis</taxon>
    </lineage>
</organism>
<dbReference type="EMBL" id="JAFJYC010000001">
    <property type="protein sequence ID" value="MBT9431045.1"/>
    <property type="molecule type" value="Genomic_DNA"/>
</dbReference>
<gene>
    <name evidence="1" type="ORF">JZM24_00615</name>
</gene>
<dbReference type="RefSeq" id="WP_215668226.1">
    <property type="nucleotide sequence ID" value="NZ_JAFJYC010000001.1"/>
</dbReference>
<proteinExistence type="predicted"/>
<evidence type="ECO:0000313" key="2">
    <source>
        <dbReference type="Proteomes" id="UP000811282"/>
    </source>
</evidence>